<comment type="caution">
    <text evidence="1">The sequence shown here is derived from an EMBL/GenBank/DDBJ whole genome shotgun (WGS) entry which is preliminary data.</text>
</comment>
<dbReference type="EMBL" id="JBFXLU010000395">
    <property type="protein sequence ID" value="KAL2827497.1"/>
    <property type="molecule type" value="Genomic_DNA"/>
</dbReference>
<name>A0ABR4IIC6_9EURO</name>
<gene>
    <name evidence="1" type="ORF">BJY01DRAFT_229063</name>
</gene>
<organism evidence="1 2">
    <name type="scientific">Aspergillus pseudoustus</name>
    <dbReference type="NCBI Taxonomy" id="1810923"/>
    <lineage>
        <taxon>Eukaryota</taxon>
        <taxon>Fungi</taxon>
        <taxon>Dikarya</taxon>
        <taxon>Ascomycota</taxon>
        <taxon>Pezizomycotina</taxon>
        <taxon>Eurotiomycetes</taxon>
        <taxon>Eurotiomycetidae</taxon>
        <taxon>Eurotiales</taxon>
        <taxon>Aspergillaceae</taxon>
        <taxon>Aspergillus</taxon>
        <taxon>Aspergillus subgen. Nidulantes</taxon>
    </lineage>
</organism>
<sequence>MTRVETPMREFNYQALHLHFNLGAVSCSHRLLSSWTRCQAAPVNRTEAQPKI</sequence>
<dbReference type="Proteomes" id="UP001610446">
    <property type="component" value="Unassembled WGS sequence"/>
</dbReference>
<proteinExistence type="predicted"/>
<protein>
    <submittedName>
        <fullName evidence="1">Uncharacterized protein</fullName>
    </submittedName>
</protein>
<accession>A0ABR4IIC6</accession>
<evidence type="ECO:0000313" key="2">
    <source>
        <dbReference type="Proteomes" id="UP001610446"/>
    </source>
</evidence>
<reference evidence="1 2" key="1">
    <citation type="submission" date="2024-07" db="EMBL/GenBank/DDBJ databases">
        <title>Section-level genome sequencing and comparative genomics of Aspergillus sections Usti and Cavernicolus.</title>
        <authorList>
            <consortium name="Lawrence Berkeley National Laboratory"/>
            <person name="Nybo J.L."/>
            <person name="Vesth T.C."/>
            <person name="Theobald S."/>
            <person name="Frisvad J.C."/>
            <person name="Larsen T.O."/>
            <person name="Kjaerboelling I."/>
            <person name="Rothschild-Mancinelli K."/>
            <person name="Lyhne E.K."/>
            <person name="Kogle M.E."/>
            <person name="Barry K."/>
            <person name="Clum A."/>
            <person name="Na H."/>
            <person name="Ledsgaard L."/>
            <person name="Lin J."/>
            <person name="Lipzen A."/>
            <person name="Kuo A."/>
            <person name="Riley R."/>
            <person name="Mondo S."/>
            <person name="Labutti K."/>
            <person name="Haridas S."/>
            <person name="Pangalinan J."/>
            <person name="Salamov A.A."/>
            <person name="Simmons B.A."/>
            <person name="Magnuson J.K."/>
            <person name="Chen J."/>
            <person name="Drula E."/>
            <person name="Henrissat B."/>
            <person name="Wiebenga A."/>
            <person name="Lubbers R.J."/>
            <person name="Gomes A.C."/>
            <person name="Makela M.R."/>
            <person name="Stajich J."/>
            <person name="Grigoriev I.V."/>
            <person name="Mortensen U.H."/>
            <person name="De Vries R.P."/>
            <person name="Baker S.E."/>
            <person name="Andersen M.R."/>
        </authorList>
    </citation>
    <scope>NUCLEOTIDE SEQUENCE [LARGE SCALE GENOMIC DNA]</scope>
    <source>
        <strain evidence="1 2">CBS 123904</strain>
    </source>
</reference>
<keyword evidence="2" id="KW-1185">Reference proteome</keyword>
<dbReference type="PROSITE" id="PS51257">
    <property type="entry name" value="PROKAR_LIPOPROTEIN"/>
    <property type="match status" value="1"/>
</dbReference>
<evidence type="ECO:0000313" key="1">
    <source>
        <dbReference type="EMBL" id="KAL2827497.1"/>
    </source>
</evidence>